<dbReference type="Gene3D" id="3.40.50.1820">
    <property type="entry name" value="alpha/beta hydrolase"/>
    <property type="match status" value="1"/>
</dbReference>
<dbReference type="EMBL" id="CP020715">
    <property type="protein sequence ID" value="ARJ04566.1"/>
    <property type="molecule type" value="Genomic_DNA"/>
</dbReference>
<keyword evidence="2" id="KW-0378">Hydrolase</keyword>
<dbReference type="PANTHER" id="PTHR10655">
    <property type="entry name" value="LYSOPHOSPHOLIPASE-RELATED"/>
    <property type="match status" value="1"/>
</dbReference>
<dbReference type="Proteomes" id="UP000192775">
    <property type="component" value="Chromosome"/>
</dbReference>
<protein>
    <submittedName>
        <fullName evidence="3">Uncharacterized protein</fullName>
    </submittedName>
</protein>
<dbReference type="KEGG" id="cphy:B5808_04515"/>
<proteinExistence type="inferred from homology"/>
<dbReference type="AlphaFoldDB" id="A0A1X9LH72"/>
<dbReference type="Pfam" id="PF02230">
    <property type="entry name" value="Abhydrolase_2"/>
    <property type="match status" value="1"/>
</dbReference>
<keyword evidence="4" id="KW-1185">Reference proteome</keyword>
<comment type="similarity">
    <text evidence="1">Belongs to the AB hydrolase superfamily. AB hydrolase 2 family.</text>
</comment>
<organism evidence="3 4">
    <name type="scientific">Cnuibacter physcomitrellae</name>
    <dbReference type="NCBI Taxonomy" id="1619308"/>
    <lineage>
        <taxon>Bacteria</taxon>
        <taxon>Bacillati</taxon>
        <taxon>Actinomycetota</taxon>
        <taxon>Actinomycetes</taxon>
        <taxon>Micrococcales</taxon>
        <taxon>Microbacteriaceae</taxon>
        <taxon>Cnuibacter</taxon>
    </lineage>
</organism>
<dbReference type="RefSeq" id="WP_085018707.1">
    <property type="nucleotide sequence ID" value="NZ_BMHD01000001.1"/>
</dbReference>
<accession>A0A1X9LH72</accession>
<dbReference type="STRING" id="1619308.B5808_04515"/>
<evidence type="ECO:0000256" key="1">
    <source>
        <dbReference type="ARBA" id="ARBA00006499"/>
    </source>
</evidence>
<name>A0A1X9LH72_9MICO</name>
<sequence>MADSTPLLIDDDLVVWSVPADARRETLATHPLVIVMHGKGSHERDLAGLFGYLPAGAVYASLRAPLVSPQPVVNGFEWFPIGVPGDPSADVLVPAADAVLAWLDRVESAYGTPPAVAAMGFSQGGAMSIQLLRSAPDRLSAGVNLSGFSASATFPGDEVLAQTKPPLFWGFDRNDPIIAHSAVVRTAEFLPGHFSATVREYPGIAHSISGEELGDVAAFLTSALRLAR</sequence>
<dbReference type="SUPFAM" id="SSF53474">
    <property type="entry name" value="alpha/beta-Hydrolases"/>
    <property type="match status" value="1"/>
</dbReference>
<gene>
    <name evidence="3" type="ORF">B5808_04515</name>
</gene>
<dbReference type="InterPro" id="IPR003140">
    <property type="entry name" value="PLipase/COase/thioEstase"/>
</dbReference>
<dbReference type="InterPro" id="IPR050565">
    <property type="entry name" value="LYPA1-2/EST-like"/>
</dbReference>
<reference evidence="3 4" key="1">
    <citation type="submission" date="2017-04" db="EMBL/GenBank/DDBJ databases">
        <authorList>
            <person name="Afonso C.L."/>
            <person name="Miller P.J."/>
            <person name="Scott M.A."/>
            <person name="Spackman E."/>
            <person name="Goraichik I."/>
            <person name="Dimitrov K.M."/>
            <person name="Suarez D.L."/>
            <person name="Swayne D.E."/>
        </authorList>
    </citation>
    <scope>NUCLEOTIDE SEQUENCE [LARGE SCALE GENOMIC DNA]</scope>
    <source>
        <strain evidence="4">XA(T)</strain>
    </source>
</reference>
<dbReference type="PANTHER" id="PTHR10655:SF17">
    <property type="entry name" value="LYSOPHOSPHOLIPASE-LIKE PROTEIN 1"/>
    <property type="match status" value="1"/>
</dbReference>
<evidence type="ECO:0000313" key="4">
    <source>
        <dbReference type="Proteomes" id="UP000192775"/>
    </source>
</evidence>
<dbReference type="GO" id="GO:0016787">
    <property type="term" value="F:hydrolase activity"/>
    <property type="evidence" value="ECO:0007669"/>
    <property type="project" value="UniProtKB-KW"/>
</dbReference>
<dbReference type="InterPro" id="IPR029058">
    <property type="entry name" value="AB_hydrolase_fold"/>
</dbReference>
<evidence type="ECO:0000256" key="2">
    <source>
        <dbReference type="ARBA" id="ARBA00022801"/>
    </source>
</evidence>
<evidence type="ECO:0000313" key="3">
    <source>
        <dbReference type="EMBL" id="ARJ04566.1"/>
    </source>
</evidence>